<comment type="caution">
    <text evidence="1">The sequence shown here is derived from an EMBL/GenBank/DDBJ whole genome shotgun (WGS) entry which is preliminary data.</text>
</comment>
<evidence type="ECO:0000313" key="1">
    <source>
        <dbReference type="EMBL" id="GFM35258.1"/>
    </source>
</evidence>
<keyword evidence="2" id="KW-1185">Reference proteome</keyword>
<dbReference type="AlphaFoldDB" id="A0A7J0BNS1"/>
<dbReference type="Proteomes" id="UP000503840">
    <property type="component" value="Unassembled WGS sequence"/>
</dbReference>
<name>A0A7J0BNS1_9BACT</name>
<protein>
    <submittedName>
        <fullName evidence="1">Uncharacterized protein</fullName>
    </submittedName>
</protein>
<proteinExistence type="predicted"/>
<evidence type="ECO:0000313" key="2">
    <source>
        <dbReference type="Proteomes" id="UP000503840"/>
    </source>
</evidence>
<sequence>MRGGMAWVHVGGQELLAQLQTKPEAGVPLRFLVEQLVPDIILKEVDGDETAAANQSISPADLIRQYLEARDAFDAMLHARLWPSIVSPADIPDAAPAALTAFATFVSDDAEALSLFTQVQQHRLNVNLLLAATRSGTLHYLPWLMPQAHAMEILMSSDNTGTARITASAQLPACGRTLIQCLAGTERMAYRLFLERARSEHSGPPSGRSEPVATLAATVCRIRDEHRPQQLLPIVCLGCGPLPAGIHDVLTSILRPAGLSGGTSGSLNRRA</sequence>
<organism evidence="1 2">
    <name type="scientific">Desulfovibrio subterraneus</name>
    <dbReference type="NCBI Taxonomy" id="2718620"/>
    <lineage>
        <taxon>Bacteria</taxon>
        <taxon>Pseudomonadati</taxon>
        <taxon>Thermodesulfobacteriota</taxon>
        <taxon>Desulfovibrionia</taxon>
        <taxon>Desulfovibrionales</taxon>
        <taxon>Desulfovibrionaceae</taxon>
        <taxon>Desulfovibrio</taxon>
    </lineage>
</organism>
<dbReference type="EMBL" id="BLVO01000016">
    <property type="protein sequence ID" value="GFM35258.1"/>
    <property type="molecule type" value="Genomic_DNA"/>
</dbReference>
<reference evidence="1 2" key="1">
    <citation type="submission" date="2020-05" db="EMBL/GenBank/DDBJ databases">
        <title>Draft genome sequence of Desulfovibrio sp. strain HN2T.</title>
        <authorList>
            <person name="Ueno A."/>
            <person name="Tamazawa S."/>
            <person name="Tamamura S."/>
            <person name="Murakami T."/>
            <person name="Kiyama T."/>
            <person name="Inomata H."/>
            <person name="Amano Y."/>
            <person name="Miyakawa K."/>
            <person name="Tamaki H."/>
            <person name="Naganuma T."/>
            <person name="Kaneko K."/>
        </authorList>
    </citation>
    <scope>NUCLEOTIDE SEQUENCE [LARGE SCALE GENOMIC DNA]</scope>
    <source>
        <strain evidence="1 2">HN2</strain>
    </source>
</reference>
<gene>
    <name evidence="1" type="ORF">DSM101010T_36230</name>
</gene>
<accession>A0A7J0BNS1</accession>